<dbReference type="GO" id="GO:0003700">
    <property type="term" value="F:DNA-binding transcription factor activity"/>
    <property type="evidence" value="ECO:0007669"/>
    <property type="project" value="InterPro"/>
</dbReference>
<dbReference type="PANTHER" id="PTHR30579:SF2">
    <property type="entry name" value="HTH-TYPE TRANSCRIPTIONAL REGULATOR ARGP"/>
    <property type="match status" value="1"/>
</dbReference>
<dbReference type="FunFam" id="1.10.10.10:FF:000001">
    <property type="entry name" value="LysR family transcriptional regulator"/>
    <property type="match status" value="1"/>
</dbReference>
<gene>
    <name evidence="6" type="ORF">PYTT13_11790</name>
</gene>
<evidence type="ECO:0000313" key="7">
    <source>
        <dbReference type="Proteomes" id="UP000229314"/>
    </source>
</evidence>
<evidence type="ECO:0000313" key="6">
    <source>
        <dbReference type="EMBL" id="ATQ56417.1"/>
    </source>
</evidence>
<evidence type="ECO:0000259" key="5">
    <source>
        <dbReference type="PROSITE" id="PS50931"/>
    </source>
</evidence>
<dbReference type="EMBL" id="CP024422">
    <property type="protein sequence ID" value="ATQ56417.1"/>
    <property type="molecule type" value="Genomic_DNA"/>
</dbReference>
<feature type="domain" description="HTH lysR-type" evidence="5">
    <location>
        <begin position="9"/>
        <end position="66"/>
    </location>
</feature>
<evidence type="ECO:0000256" key="3">
    <source>
        <dbReference type="ARBA" id="ARBA00023125"/>
    </source>
</evidence>
<dbReference type="GO" id="GO:0003677">
    <property type="term" value="F:DNA binding"/>
    <property type="evidence" value="ECO:0007669"/>
    <property type="project" value="UniProtKB-KW"/>
</dbReference>
<protein>
    <recommendedName>
        <fullName evidence="5">HTH lysR-type domain-containing protein</fullName>
    </recommendedName>
</protein>
<dbReference type="PROSITE" id="PS50931">
    <property type="entry name" value="HTH_LYSR"/>
    <property type="match status" value="1"/>
</dbReference>
<dbReference type="InterPro" id="IPR050176">
    <property type="entry name" value="LTTR"/>
</dbReference>
<dbReference type="PRINTS" id="PR00039">
    <property type="entry name" value="HTHLYSR"/>
</dbReference>
<comment type="similarity">
    <text evidence="1">Belongs to the LysR transcriptional regulatory family.</text>
</comment>
<dbReference type="InterPro" id="IPR036390">
    <property type="entry name" value="WH_DNA-bd_sf"/>
</dbReference>
<keyword evidence="3" id="KW-0238">DNA-binding</keyword>
<proteinExistence type="inferred from homology"/>
<name>A0A2D2C1P6_9RHOB</name>
<keyword evidence="4" id="KW-0804">Transcription</keyword>
<dbReference type="SUPFAM" id="SSF46785">
    <property type="entry name" value="Winged helix' DNA-binding domain"/>
    <property type="match status" value="1"/>
</dbReference>
<dbReference type="AlphaFoldDB" id="A0A2D2C1P6"/>
<dbReference type="Gene3D" id="1.10.10.10">
    <property type="entry name" value="Winged helix-like DNA-binding domain superfamily/Winged helix DNA-binding domain"/>
    <property type="match status" value="1"/>
</dbReference>
<keyword evidence="2" id="KW-0805">Transcription regulation</keyword>
<accession>A0A2D2C1P6</accession>
<evidence type="ECO:0000256" key="1">
    <source>
        <dbReference type="ARBA" id="ARBA00009437"/>
    </source>
</evidence>
<dbReference type="Proteomes" id="UP000229314">
    <property type="component" value="Chromosome"/>
</dbReference>
<reference evidence="6 7" key="1">
    <citation type="submission" date="2017-10" db="EMBL/GenBank/DDBJ databases">
        <title>Complete genome sequence of Paracoccus yeei TT13 isolated from human skin.</title>
        <authorList>
            <person name="Lee K."/>
            <person name="Lim J.Y."/>
            <person name="Hwang I."/>
        </authorList>
    </citation>
    <scope>NUCLEOTIDE SEQUENCE [LARGE SCALE GENOMIC DNA]</scope>
    <source>
        <strain evidence="6 7">TT13</strain>
    </source>
</reference>
<dbReference type="InterPro" id="IPR036388">
    <property type="entry name" value="WH-like_DNA-bd_sf"/>
</dbReference>
<evidence type="ECO:0000256" key="2">
    <source>
        <dbReference type="ARBA" id="ARBA00023015"/>
    </source>
</evidence>
<organism evidence="6 7">
    <name type="scientific">Paracoccus yeei</name>
    <dbReference type="NCBI Taxonomy" id="147645"/>
    <lineage>
        <taxon>Bacteria</taxon>
        <taxon>Pseudomonadati</taxon>
        <taxon>Pseudomonadota</taxon>
        <taxon>Alphaproteobacteria</taxon>
        <taxon>Rhodobacterales</taxon>
        <taxon>Paracoccaceae</taxon>
        <taxon>Paracoccus</taxon>
    </lineage>
</organism>
<dbReference type="PANTHER" id="PTHR30579">
    <property type="entry name" value="TRANSCRIPTIONAL REGULATOR"/>
    <property type="match status" value="1"/>
</dbReference>
<evidence type="ECO:0000256" key="4">
    <source>
        <dbReference type="ARBA" id="ARBA00023163"/>
    </source>
</evidence>
<dbReference type="Pfam" id="PF00126">
    <property type="entry name" value="HTH_1"/>
    <property type="match status" value="1"/>
</dbReference>
<dbReference type="InterPro" id="IPR000847">
    <property type="entry name" value="LysR_HTH_N"/>
</dbReference>
<sequence length="105" mass="11258">MNFRKTGTMDTRQLKTLLAIIESGSFSRAAEAVHLTVSAVSQQIQALEQEVGAPLFDRTSRPPRLTAAGQQMVELADQMVRAAENAIDAISGRKLIGSRICSASA</sequence>